<dbReference type="Pfam" id="PF20236">
    <property type="entry name" value="DUF6593"/>
    <property type="match status" value="1"/>
</dbReference>
<evidence type="ECO:0000313" key="4">
    <source>
        <dbReference type="Proteomes" id="UP000076154"/>
    </source>
</evidence>
<gene>
    <name evidence="3" type="ORF">Hypma_006810</name>
</gene>
<feature type="region of interest" description="Disordered" evidence="1">
    <location>
        <begin position="271"/>
        <end position="299"/>
    </location>
</feature>
<dbReference type="Proteomes" id="UP000076154">
    <property type="component" value="Unassembled WGS sequence"/>
</dbReference>
<organism evidence="3 4">
    <name type="scientific">Hypsizygus marmoreus</name>
    <name type="common">White beech mushroom</name>
    <name type="synonym">Agaricus marmoreus</name>
    <dbReference type="NCBI Taxonomy" id="39966"/>
    <lineage>
        <taxon>Eukaryota</taxon>
        <taxon>Fungi</taxon>
        <taxon>Dikarya</taxon>
        <taxon>Basidiomycota</taxon>
        <taxon>Agaricomycotina</taxon>
        <taxon>Agaricomycetes</taxon>
        <taxon>Agaricomycetidae</taxon>
        <taxon>Agaricales</taxon>
        <taxon>Tricholomatineae</taxon>
        <taxon>Lyophyllaceae</taxon>
        <taxon>Hypsizygus</taxon>
    </lineage>
</organism>
<dbReference type="AlphaFoldDB" id="A0A369JU63"/>
<evidence type="ECO:0000259" key="2">
    <source>
        <dbReference type="Pfam" id="PF20236"/>
    </source>
</evidence>
<evidence type="ECO:0000256" key="1">
    <source>
        <dbReference type="SAM" id="MobiDB-lite"/>
    </source>
</evidence>
<feature type="compositionally biased region" description="Low complexity" evidence="1">
    <location>
        <begin position="205"/>
        <end position="222"/>
    </location>
</feature>
<keyword evidence="4" id="KW-1185">Reference proteome</keyword>
<feature type="domain" description="DUF6593" evidence="2">
    <location>
        <begin position="56"/>
        <end position="269"/>
    </location>
</feature>
<accession>A0A369JU63</accession>
<name>A0A369JU63_HYPMA</name>
<reference evidence="3" key="1">
    <citation type="submission" date="2018-04" db="EMBL/GenBank/DDBJ databases">
        <title>Whole genome sequencing of Hypsizygus marmoreus.</title>
        <authorList>
            <person name="Choi I.-G."/>
            <person name="Min B."/>
            <person name="Kim J.-G."/>
            <person name="Kim S."/>
            <person name="Oh Y.-L."/>
            <person name="Kong W.-S."/>
            <person name="Park H."/>
            <person name="Jeong J."/>
            <person name="Song E.-S."/>
        </authorList>
    </citation>
    <scope>NUCLEOTIDE SEQUENCE [LARGE SCALE GENOMIC DNA]</scope>
    <source>
        <strain evidence="3">51987-8</strain>
    </source>
</reference>
<feature type="compositionally biased region" description="Basic and acidic residues" evidence="1">
    <location>
        <begin position="271"/>
        <end position="287"/>
    </location>
</feature>
<protein>
    <recommendedName>
        <fullName evidence="2">DUF6593 domain-containing protein</fullName>
    </recommendedName>
</protein>
<proteinExistence type="predicted"/>
<dbReference type="EMBL" id="LUEZ02000040">
    <property type="protein sequence ID" value="RDB25871.1"/>
    <property type="molecule type" value="Genomic_DNA"/>
</dbReference>
<comment type="caution">
    <text evidence="3">The sequence shown here is derived from an EMBL/GenBank/DDBJ whole genome shotgun (WGS) entry which is preliminary data.</text>
</comment>
<feature type="region of interest" description="Disordered" evidence="1">
    <location>
        <begin position="1"/>
        <end position="20"/>
    </location>
</feature>
<feature type="region of interest" description="Disordered" evidence="1">
    <location>
        <begin position="201"/>
        <end position="231"/>
    </location>
</feature>
<dbReference type="InterPro" id="IPR046528">
    <property type="entry name" value="DUF6593"/>
</dbReference>
<dbReference type="OrthoDB" id="3256331at2759"/>
<evidence type="ECO:0000313" key="3">
    <source>
        <dbReference type="EMBL" id="RDB25871.1"/>
    </source>
</evidence>
<sequence>MANPDNSEPPHPLSGLASASTPALTFTPTLTFAPLPLPTAGSSRGTQPLTLAFHPDHPCSTQISDAATNRLLYIVETDVIKEPLRKKRVVTKVRNAGGQSIAEFEWRDLFKSDTVALTRAIAGGVADKGESKAESSSGSGGDLITMPASTWLKKSSVPFRDTVTYKDPGKNDFKWKGFAPGLSLELFSSQQPSYPLARFYKSGHSDTSSTSGSSESQVIVSDGTSRVETKVHSRTRAPARLTLDASIVAAGQVDEVVVAFLYLEKIRRERDDDEFRPVPKTKPELARKSSSATRPGTAD</sequence>
<dbReference type="InParanoid" id="A0A369JU63"/>
<feature type="compositionally biased region" description="Polar residues" evidence="1">
    <location>
        <begin position="288"/>
        <end position="299"/>
    </location>
</feature>